<dbReference type="RefSeq" id="WP_053238069.1">
    <property type="nucleotide sequence ID" value="NZ_CP011125.1"/>
</dbReference>
<evidence type="ECO:0000313" key="12">
    <source>
        <dbReference type="Proteomes" id="UP000034883"/>
    </source>
</evidence>
<dbReference type="CDD" id="cd14014">
    <property type="entry name" value="STKc_PknB_like"/>
    <property type="match status" value="1"/>
</dbReference>
<keyword evidence="2 11" id="KW-0723">Serine/threonine-protein kinase</keyword>
<evidence type="ECO:0000256" key="6">
    <source>
        <dbReference type="ARBA" id="ARBA00022840"/>
    </source>
</evidence>
<feature type="region of interest" description="Disordered" evidence="8">
    <location>
        <begin position="424"/>
        <end position="448"/>
    </location>
</feature>
<dbReference type="EC" id="2.7.11.1" evidence="1"/>
<dbReference type="PROSITE" id="PS00108">
    <property type="entry name" value="PROTEIN_KINASE_ST"/>
    <property type="match status" value="1"/>
</dbReference>
<evidence type="ECO:0000256" key="2">
    <source>
        <dbReference type="ARBA" id="ARBA00022527"/>
    </source>
</evidence>
<keyword evidence="6 7" id="KW-0067">ATP-binding</keyword>
<dbReference type="Gene3D" id="1.10.510.10">
    <property type="entry name" value="Transferase(Phosphotransferase) domain 1"/>
    <property type="match status" value="1"/>
</dbReference>
<dbReference type="AlphaFoldDB" id="A0A0F6W9W9"/>
<evidence type="ECO:0000259" key="10">
    <source>
        <dbReference type="PROSITE" id="PS50011"/>
    </source>
</evidence>
<evidence type="ECO:0000256" key="9">
    <source>
        <dbReference type="SAM" id="Phobius"/>
    </source>
</evidence>
<dbReference type="EMBL" id="CP011125">
    <property type="protein sequence ID" value="AKF11175.1"/>
    <property type="molecule type" value="Genomic_DNA"/>
</dbReference>
<evidence type="ECO:0000256" key="7">
    <source>
        <dbReference type="PROSITE-ProRule" id="PRU10141"/>
    </source>
</evidence>
<feature type="binding site" evidence="7">
    <location>
        <position position="41"/>
    </location>
    <ligand>
        <name>ATP</name>
        <dbReference type="ChEBI" id="CHEBI:30616"/>
    </ligand>
</feature>
<dbReference type="Proteomes" id="UP000034883">
    <property type="component" value="Chromosome"/>
</dbReference>
<dbReference type="FunFam" id="1.10.510.10:FF:000021">
    <property type="entry name" value="Serine/threonine protein kinase"/>
    <property type="match status" value="1"/>
</dbReference>
<keyword evidence="5 11" id="KW-0418">Kinase</keyword>
<feature type="compositionally biased region" description="Acidic residues" evidence="8">
    <location>
        <begin position="430"/>
        <end position="439"/>
    </location>
</feature>
<dbReference type="GO" id="GO:0004674">
    <property type="term" value="F:protein serine/threonine kinase activity"/>
    <property type="evidence" value="ECO:0007669"/>
    <property type="project" value="UniProtKB-KW"/>
</dbReference>
<dbReference type="STRING" id="927083.DB32_008324"/>
<evidence type="ECO:0000256" key="1">
    <source>
        <dbReference type="ARBA" id="ARBA00012513"/>
    </source>
</evidence>
<evidence type="ECO:0000313" key="11">
    <source>
        <dbReference type="EMBL" id="AKF11175.1"/>
    </source>
</evidence>
<reference evidence="11 12" key="1">
    <citation type="submission" date="2015-03" db="EMBL/GenBank/DDBJ databases">
        <title>Genome assembly of Sandaracinus amylolyticus DSM 53668.</title>
        <authorList>
            <person name="Sharma G."/>
            <person name="Subramanian S."/>
        </authorList>
    </citation>
    <scope>NUCLEOTIDE SEQUENCE [LARGE SCALE GENOMIC DNA]</scope>
    <source>
        <strain evidence="11 12">DSM 53668</strain>
    </source>
</reference>
<dbReference type="Pfam" id="PF00069">
    <property type="entry name" value="Pkinase"/>
    <property type="match status" value="1"/>
</dbReference>
<dbReference type="OrthoDB" id="9801841at2"/>
<dbReference type="SUPFAM" id="SSF56112">
    <property type="entry name" value="Protein kinase-like (PK-like)"/>
    <property type="match status" value="1"/>
</dbReference>
<keyword evidence="4 7" id="KW-0547">Nucleotide-binding</keyword>
<keyword evidence="3" id="KW-0808">Transferase</keyword>
<dbReference type="PANTHER" id="PTHR43289">
    <property type="entry name" value="MITOGEN-ACTIVATED PROTEIN KINASE KINASE KINASE 20-RELATED"/>
    <property type="match status" value="1"/>
</dbReference>
<proteinExistence type="predicted"/>
<name>A0A0F6W9W9_9BACT</name>
<organism evidence="11 12">
    <name type="scientific">Sandaracinus amylolyticus</name>
    <dbReference type="NCBI Taxonomy" id="927083"/>
    <lineage>
        <taxon>Bacteria</taxon>
        <taxon>Pseudomonadati</taxon>
        <taxon>Myxococcota</taxon>
        <taxon>Polyangia</taxon>
        <taxon>Polyangiales</taxon>
        <taxon>Sandaracinaceae</taxon>
        <taxon>Sandaracinus</taxon>
    </lineage>
</organism>
<evidence type="ECO:0000256" key="4">
    <source>
        <dbReference type="ARBA" id="ARBA00022741"/>
    </source>
</evidence>
<keyword evidence="9" id="KW-1133">Transmembrane helix</keyword>
<dbReference type="GO" id="GO:0005524">
    <property type="term" value="F:ATP binding"/>
    <property type="evidence" value="ECO:0007669"/>
    <property type="project" value="UniProtKB-UniRule"/>
</dbReference>
<keyword evidence="9" id="KW-0472">Membrane</keyword>
<evidence type="ECO:0000256" key="3">
    <source>
        <dbReference type="ARBA" id="ARBA00022679"/>
    </source>
</evidence>
<dbReference type="KEGG" id="samy:DB32_008324"/>
<gene>
    <name evidence="11" type="ORF">DB32_008324</name>
</gene>
<protein>
    <recommendedName>
        <fullName evidence="1">non-specific serine/threonine protein kinase</fullName>
        <ecNumber evidence="1">2.7.11.1</ecNumber>
    </recommendedName>
</protein>
<dbReference type="PROSITE" id="PS50011">
    <property type="entry name" value="PROTEIN_KINASE_DOM"/>
    <property type="match status" value="1"/>
</dbReference>
<feature type="domain" description="Protein kinase" evidence="10">
    <location>
        <begin position="12"/>
        <end position="277"/>
    </location>
</feature>
<evidence type="ECO:0000256" key="8">
    <source>
        <dbReference type="SAM" id="MobiDB-lite"/>
    </source>
</evidence>
<dbReference type="InterPro" id="IPR000719">
    <property type="entry name" value="Prot_kinase_dom"/>
</dbReference>
<dbReference type="SMART" id="SM00220">
    <property type="entry name" value="S_TKc"/>
    <property type="match status" value="1"/>
</dbReference>
<accession>A0A0F6W9W9</accession>
<dbReference type="InterPro" id="IPR011009">
    <property type="entry name" value="Kinase-like_dom_sf"/>
</dbReference>
<dbReference type="PROSITE" id="PS00107">
    <property type="entry name" value="PROTEIN_KINASE_ATP"/>
    <property type="match status" value="1"/>
</dbReference>
<dbReference type="InterPro" id="IPR008271">
    <property type="entry name" value="Ser/Thr_kinase_AS"/>
</dbReference>
<dbReference type="PANTHER" id="PTHR43289:SF6">
    <property type="entry name" value="SERINE_THREONINE-PROTEIN KINASE NEKL-3"/>
    <property type="match status" value="1"/>
</dbReference>
<feature type="transmembrane region" description="Helical" evidence="9">
    <location>
        <begin position="299"/>
        <end position="321"/>
    </location>
</feature>
<dbReference type="Gene3D" id="3.30.200.20">
    <property type="entry name" value="Phosphorylase Kinase, domain 1"/>
    <property type="match status" value="1"/>
</dbReference>
<sequence length="448" mass="46759">MHGKIPEKIGRYVVDRLLGQGAMGSVYLGRDPALDRKVAIKTVRDLDLDEKHKKSFLERFKNEARAAARLSHPSIVAVYDVGEEDGLGPFLVLEYVPGSTLKHILRSRGALPPAEVIDVAAQIAGAIDVAHAAGIIHRDVKPDNILVAEDGRAKLADFGVARVPDAALTKEGQFLGTPCYAAPETLAKGSYSARSDLFSFAAVVYELVSGVRAFPGDDAISVAHAVVHETPPPPSEAGTRSLPKQVDAVVLRGLAKDPEARFGSAIEMVEALDHAFVEAGLIEEGSATMPARPARRGGGAWVFGGVLIGGAVIGVALVLGLGGLPALGVGEDAGDAAIADEDAGAGGGIVVRAAREAGAELDVDAGIVVIDAGASVDAGAAGRDSGIASMTRLEREDAAKDAIDRARDHLERRRFDDAERELARARELDPESSDLEEVEAALRAARAQ</sequence>
<keyword evidence="9" id="KW-0812">Transmembrane</keyword>
<keyword evidence="12" id="KW-1185">Reference proteome</keyword>
<dbReference type="InterPro" id="IPR017441">
    <property type="entry name" value="Protein_kinase_ATP_BS"/>
</dbReference>
<evidence type="ECO:0000256" key="5">
    <source>
        <dbReference type="ARBA" id="ARBA00022777"/>
    </source>
</evidence>